<evidence type="ECO:0000313" key="1">
    <source>
        <dbReference type="EMBL" id="AAA22846.1"/>
    </source>
</evidence>
<accession>Q45682</accession>
<sequence>MMTLVQNRTSVLFSIEYRTYVCFNVISCLWQQIIIEVVNL</sequence>
<reference evidence="1" key="1">
    <citation type="journal article" date="1991" name="J. Gen. Microbiol.">
        <title>Genes concerned with synthesis of poly(glycerol phosphate), the essential teichoic acid in Bacillus subtilis strain 168, are organized in two divergent transcription units.</title>
        <authorList>
            <person name="Mauel C."/>
            <person name="Young M.W."/>
            <person name="Karamata D."/>
        </authorList>
    </citation>
    <scope>NUCLEOTIDE SEQUENCE</scope>
    <source>
        <strain evidence="1">W168</strain>
    </source>
</reference>
<name>Q45682_BACIU</name>
<dbReference type="PIR" id="E49757">
    <property type="entry name" value="E49757"/>
</dbReference>
<dbReference type="AlphaFoldDB" id="Q45682"/>
<proteinExistence type="predicted"/>
<protein>
    <submittedName>
        <fullName evidence="1">B.subtilis tagA, tagB, tagC and tagD genes</fullName>
    </submittedName>
</protein>
<dbReference type="EMBL" id="M57497">
    <property type="protein sequence ID" value="AAA22846.1"/>
    <property type="molecule type" value="Genomic_DNA"/>
</dbReference>
<organism evidence="1">
    <name type="scientific">Bacillus subtilis</name>
    <dbReference type="NCBI Taxonomy" id="1423"/>
    <lineage>
        <taxon>Bacteria</taxon>
        <taxon>Bacillati</taxon>
        <taxon>Bacillota</taxon>
        <taxon>Bacilli</taxon>
        <taxon>Bacillales</taxon>
        <taxon>Bacillaceae</taxon>
        <taxon>Bacillus</taxon>
    </lineage>
</organism>